<gene>
    <name evidence="2" type="ORF">FHS94_001275</name>
</gene>
<reference evidence="2 3" key="1">
    <citation type="submission" date="2020-08" db="EMBL/GenBank/DDBJ databases">
        <title>Genomic Encyclopedia of Type Strains, Phase IV (KMG-IV): sequencing the most valuable type-strain genomes for metagenomic binning, comparative biology and taxonomic classification.</title>
        <authorList>
            <person name="Goeker M."/>
        </authorList>
    </citation>
    <scope>NUCLEOTIDE SEQUENCE [LARGE SCALE GENOMIC DNA]</scope>
    <source>
        <strain evidence="2 3">DSM 100044</strain>
    </source>
</reference>
<keyword evidence="2" id="KW-0378">Hydrolase</keyword>
<dbReference type="InterPro" id="IPR035437">
    <property type="entry name" value="SNase_OB-fold_sf"/>
</dbReference>
<proteinExistence type="predicted"/>
<keyword evidence="2" id="KW-0540">Nuclease</keyword>
<accession>A0A7W9BC08</accession>
<dbReference type="InterPro" id="IPR016071">
    <property type="entry name" value="Staphylococal_nuclease_OB-fold"/>
</dbReference>
<keyword evidence="3" id="KW-1185">Reference proteome</keyword>
<dbReference type="SMART" id="SM00318">
    <property type="entry name" value="SNc"/>
    <property type="match status" value="1"/>
</dbReference>
<dbReference type="PROSITE" id="PS50830">
    <property type="entry name" value="TNASE_3"/>
    <property type="match status" value="1"/>
</dbReference>
<sequence>MLPVGAAGGQRRSPSFAPPRWFGSCPTGGGVDCVVDGDTFWIGGEKVRIADIDAPETHPPRCDDEARLGNAATQRLQQLLNGGPIRLVAGARDTDRYGRRLRIVVRNGRSLGDQLVAEGLARPWTGRRRPWCDIAG</sequence>
<name>A0A7W9BC08_9SPHN</name>
<protein>
    <submittedName>
        <fullName evidence="2">Endonuclease YncB(Thermonuclease family)</fullName>
    </submittedName>
</protein>
<dbReference type="AlphaFoldDB" id="A0A7W9BC08"/>
<dbReference type="RefSeq" id="WP_184055739.1">
    <property type="nucleotide sequence ID" value="NZ_JACIJK010000003.1"/>
</dbReference>
<dbReference type="SUPFAM" id="SSF50199">
    <property type="entry name" value="Staphylococcal nuclease"/>
    <property type="match status" value="1"/>
</dbReference>
<evidence type="ECO:0000313" key="2">
    <source>
        <dbReference type="EMBL" id="MBB5714444.1"/>
    </source>
</evidence>
<dbReference type="Gene3D" id="2.40.50.90">
    <property type="match status" value="1"/>
</dbReference>
<comment type="caution">
    <text evidence="2">The sequence shown here is derived from an EMBL/GenBank/DDBJ whole genome shotgun (WGS) entry which is preliminary data.</text>
</comment>
<organism evidence="2 3">
    <name type="scientific">Sphingomonas aerophila</name>
    <dbReference type="NCBI Taxonomy" id="1344948"/>
    <lineage>
        <taxon>Bacteria</taxon>
        <taxon>Pseudomonadati</taxon>
        <taxon>Pseudomonadota</taxon>
        <taxon>Alphaproteobacteria</taxon>
        <taxon>Sphingomonadales</taxon>
        <taxon>Sphingomonadaceae</taxon>
        <taxon>Sphingomonas</taxon>
    </lineage>
</organism>
<evidence type="ECO:0000259" key="1">
    <source>
        <dbReference type="PROSITE" id="PS50830"/>
    </source>
</evidence>
<keyword evidence="2" id="KW-0255">Endonuclease</keyword>
<dbReference type="EMBL" id="JACIJK010000003">
    <property type="protein sequence ID" value="MBB5714444.1"/>
    <property type="molecule type" value="Genomic_DNA"/>
</dbReference>
<feature type="domain" description="TNase-like" evidence="1">
    <location>
        <begin position="25"/>
        <end position="122"/>
    </location>
</feature>
<dbReference type="Proteomes" id="UP000546200">
    <property type="component" value="Unassembled WGS sequence"/>
</dbReference>
<evidence type="ECO:0000313" key="3">
    <source>
        <dbReference type="Proteomes" id="UP000546200"/>
    </source>
</evidence>
<dbReference type="GO" id="GO:0004519">
    <property type="term" value="F:endonuclease activity"/>
    <property type="evidence" value="ECO:0007669"/>
    <property type="project" value="UniProtKB-KW"/>
</dbReference>
<dbReference type="Pfam" id="PF00565">
    <property type="entry name" value="SNase"/>
    <property type="match status" value="1"/>
</dbReference>